<dbReference type="InterPro" id="IPR029033">
    <property type="entry name" value="His_PPase_superfam"/>
</dbReference>
<protein>
    <submittedName>
        <fullName evidence="1">Phosphoglycerate mutase</fullName>
    </submittedName>
</protein>
<dbReference type="SUPFAM" id="SSF53254">
    <property type="entry name" value="Phosphoglycerate mutase-like"/>
    <property type="match status" value="1"/>
</dbReference>
<dbReference type="OrthoDB" id="9810154at2"/>
<accession>A0A1W6ZTS1</accession>
<keyword evidence="2" id="KW-1185">Reference proteome</keyword>
<dbReference type="Gene3D" id="3.40.50.1240">
    <property type="entry name" value="Phosphoglycerate mutase-like"/>
    <property type="match status" value="1"/>
</dbReference>
<dbReference type="Pfam" id="PF00300">
    <property type="entry name" value="His_Phos_1"/>
    <property type="match status" value="1"/>
</dbReference>
<organism evidence="1 2">
    <name type="scientific">Pseudorhodoplanes sinuspersici</name>
    <dbReference type="NCBI Taxonomy" id="1235591"/>
    <lineage>
        <taxon>Bacteria</taxon>
        <taxon>Pseudomonadati</taxon>
        <taxon>Pseudomonadota</taxon>
        <taxon>Alphaproteobacteria</taxon>
        <taxon>Hyphomicrobiales</taxon>
        <taxon>Pseudorhodoplanes</taxon>
    </lineage>
</organism>
<dbReference type="PANTHER" id="PTHR47623:SF1">
    <property type="entry name" value="OS09G0287300 PROTEIN"/>
    <property type="match status" value="1"/>
</dbReference>
<evidence type="ECO:0000313" key="1">
    <source>
        <dbReference type="EMBL" id="ARQ00784.1"/>
    </source>
</evidence>
<reference evidence="1 2" key="1">
    <citation type="submission" date="2017-05" db="EMBL/GenBank/DDBJ databases">
        <title>Full genome sequence of Pseudorhodoplanes sinuspersici.</title>
        <authorList>
            <person name="Dastgheib S.M.M."/>
            <person name="Shavandi M."/>
            <person name="Tirandaz H."/>
        </authorList>
    </citation>
    <scope>NUCLEOTIDE SEQUENCE [LARGE SCALE GENOMIC DNA]</scope>
    <source>
        <strain evidence="1 2">RIPI110</strain>
    </source>
</reference>
<dbReference type="PANTHER" id="PTHR47623">
    <property type="entry name" value="OS09G0287300 PROTEIN"/>
    <property type="match status" value="1"/>
</dbReference>
<dbReference type="CDD" id="cd07067">
    <property type="entry name" value="HP_PGM_like"/>
    <property type="match status" value="1"/>
</dbReference>
<dbReference type="KEGG" id="psin:CAK95_18090"/>
<proteinExistence type="predicted"/>
<dbReference type="STRING" id="1235591.CAK95_18090"/>
<dbReference type="RefSeq" id="WP_086089180.1">
    <property type="nucleotide sequence ID" value="NZ_CP021112.1"/>
</dbReference>
<gene>
    <name evidence="1" type="ORF">CAK95_18090</name>
</gene>
<name>A0A1W6ZTS1_9HYPH</name>
<dbReference type="InterPro" id="IPR013078">
    <property type="entry name" value="His_Pase_superF_clade-1"/>
</dbReference>
<dbReference type="EMBL" id="CP021112">
    <property type="protein sequence ID" value="ARQ00784.1"/>
    <property type="molecule type" value="Genomic_DNA"/>
</dbReference>
<sequence>MRRLMLLRHAKSDWSVSGQTDHQRGLALRGETAAPLMGRYMASQALVPDQAIVSTAVRTRETLRLVAEAFPQKPPASYEERIYEAEPEAILAAIAKAPSSAKTLLIVGHNPGLHETAMLLVGSGDKRARAKLSAKFPTAALAVIDFDVKSWSAIGPGSGRLERFVTPRAIGGEDD</sequence>
<evidence type="ECO:0000313" key="2">
    <source>
        <dbReference type="Proteomes" id="UP000194137"/>
    </source>
</evidence>
<dbReference type="Proteomes" id="UP000194137">
    <property type="component" value="Chromosome"/>
</dbReference>
<dbReference type="AlphaFoldDB" id="A0A1W6ZTS1"/>